<dbReference type="CDD" id="cd00126">
    <property type="entry name" value="PAH"/>
    <property type="match status" value="1"/>
</dbReference>
<dbReference type="GO" id="GO:0031841">
    <property type="term" value="F:neuropeptide Y receptor binding"/>
    <property type="evidence" value="ECO:0007669"/>
    <property type="project" value="TreeGrafter"/>
</dbReference>
<keyword evidence="6" id="KW-1133">Transmembrane helix</keyword>
<evidence type="ECO:0000256" key="6">
    <source>
        <dbReference type="SAM" id="Phobius"/>
    </source>
</evidence>
<feature type="region of interest" description="Disordered" evidence="5">
    <location>
        <begin position="26"/>
        <end position="65"/>
    </location>
</feature>
<dbReference type="Gene3D" id="6.10.250.900">
    <property type="match status" value="1"/>
</dbReference>
<dbReference type="PROSITE" id="PS50276">
    <property type="entry name" value="PANCREATIC_HORMONE_2"/>
    <property type="match status" value="1"/>
</dbReference>
<keyword evidence="6" id="KW-0472">Membrane</keyword>
<dbReference type="GO" id="GO:0005615">
    <property type="term" value="C:extracellular space"/>
    <property type="evidence" value="ECO:0007669"/>
    <property type="project" value="TreeGrafter"/>
</dbReference>
<dbReference type="PRINTS" id="PR00278">
    <property type="entry name" value="PANCHORMONE"/>
</dbReference>
<evidence type="ECO:0000256" key="1">
    <source>
        <dbReference type="ARBA" id="ARBA00004613"/>
    </source>
</evidence>
<dbReference type="PANTHER" id="PTHR10533:SF14">
    <property type="entry name" value="PEPTIDE YY-RELATED"/>
    <property type="match status" value="1"/>
</dbReference>
<keyword evidence="8" id="KW-1185">Reference proteome</keyword>
<accession>A0A4U5VPI0</accession>
<name>A0A4U5VPI0_COLLU</name>
<dbReference type="PANTHER" id="PTHR10533">
    <property type="entry name" value="NEUROPEPTIDE Y/PANCREATIC HORMONE/PEPTIDE YY"/>
    <property type="match status" value="1"/>
</dbReference>
<comment type="similarity">
    <text evidence="2 4">Belongs to the NPY family.</text>
</comment>
<evidence type="ECO:0000313" key="7">
    <source>
        <dbReference type="EMBL" id="TKS90011.1"/>
    </source>
</evidence>
<dbReference type="InterPro" id="IPR020392">
    <property type="entry name" value="Pancreatic_hormone-like_CS"/>
</dbReference>
<evidence type="ECO:0000256" key="5">
    <source>
        <dbReference type="SAM" id="MobiDB-lite"/>
    </source>
</evidence>
<evidence type="ECO:0000256" key="3">
    <source>
        <dbReference type="ARBA" id="ARBA00022525"/>
    </source>
</evidence>
<dbReference type="Pfam" id="PF00159">
    <property type="entry name" value="Hormone_3"/>
    <property type="match status" value="1"/>
</dbReference>
<gene>
    <name evidence="7" type="ORF">D9C73_024141</name>
</gene>
<evidence type="ECO:0000313" key="8">
    <source>
        <dbReference type="Proteomes" id="UP000298787"/>
    </source>
</evidence>
<dbReference type="GO" id="GO:0007218">
    <property type="term" value="P:neuropeptide signaling pathway"/>
    <property type="evidence" value="ECO:0007669"/>
    <property type="project" value="TreeGrafter"/>
</dbReference>
<dbReference type="SMART" id="SM00309">
    <property type="entry name" value="PAH"/>
    <property type="match status" value="1"/>
</dbReference>
<dbReference type="PROSITE" id="PS00265">
    <property type="entry name" value="PANCREATIC_HORMONE_1"/>
    <property type="match status" value="1"/>
</dbReference>
<evidence type="ECO:0000256" key="4">
    <source>
        <dbReference type="RuleBase" id="RU000656"/>
    </source>
</evidence>
<dbReference type="InterPro" id="IPR001955">
    <property type="entry name" value="Pancreatic_hormone-like"/>
</dbReference>
<dbReference type="EMBL" id="CM014098">
    <property type="protein sequence ID" value="TKS90011.1"/>
    <property type="molecule type" value="Genomic_DNA"/>
</dbReference>
<dbReference type="GO" id="GO:0005184">
    <property type="term" value="F:neuropeptide hormone activity"/>
    <property type="evidence" value="ECO:0007669"/>
    <property type="project" value="TreeGrafter"/>
</dbReference>
<dbReference type="STRING" id="240159.A0A4U5VPI0"/>
<proteinExistence type="inferred from homology"/>
<dbReference type="GO" id="GO:0007631">
    <property type="term" value="P:feeding behavior"/>
    <property type="evidence" value="ECO:0007669"/>
    <property type="project" value="TreeGrafter"/>
</dbReference>
<dbReference type="Proteomes" id="UP000298787">
    <property type="component" value="Chromosome 21"/>
</dbReference>
<keyword evidence="6" id="KW-0812">Transmembrane</keyword>
<reference evidence="7 8" key="1">
    <citation type="submission" date="2019-01" db="EMBL/GenBank/DDBJ databases">
        <title>Genome Assembly of Collichthys lucidus.</title>
        <authorList>
            <person name="Cai M."/>
            <person name="Xiao S."/>
        </authorList>
    </citation>
    <scope>NUCLEOTIDE SEQUENCE [LARGE SCALE GENOMIC DNA]</scope>
    <source>
        <strain evidence="7">JT15FE1705JMU</strain>
        <tissue evidence="7">Muscle</tissue>
    </source>
</reference>
<organism evidence="7 8">
    <name type="scientific">Collichthys lucidus</name>
    <name type="common">Big head croaker</name>
    <name type="synonym">Sciaena lucida</name>
    <dbReference type="NCBI Taxonomy" id="240159"/>
    <lineage>
        <taxon>Eukaryota</taxon>
        <taxon>Metazoa</taxon>
        <taxon>Chordata</taxon>
        <taxon>Craniata</taxon>
        <taxon>Vertebrata</taxon>
        <taxon>Euteleostomi</taxon>
        <taxon>Actinopterygii</taxon>
        <taxon>Neopterygii</taxon>
        <taxon>Teleostei</taxon>
        <taxon>Neoteleostei</taxon>
        <taxon>Acanthomorphata</taxon>
        <taxon>Eupercaria</taxon>
        <taxon>Sciaenidae</taxon>
        <taxon>Collichthys</taxon>
    </lineage>
</organism>
<dbReference type="AlphaFoldDB" id="A0A4U5VPI0"/>
<feature type="transmembrane region" description="Helical" evidence="6">
    <location>
        <begin position="143"/>
        <end position="161"/>
    </location>
</feature>
<keyword evidence="3" id="KW-0964">Secreted</keyword>
<protein>
    <submittedName>
        <fullName evidence="7">Peptide Y</fullName>
    </submittedName>
</protein>
<evidence type="ECO:0000256" key="2">
    <source>
        <dbReference type="ARBA" id="ARBA00010022"/>
    </source>
</evidence>
<sequence>MESRDFAPPHHLLTERSALVHSAASRMAPGGHGSVQHPAHFQPGKYYSSHLSMGPHSGKKPRLAKRGKPEVPHWICVQKHMVWAGRRKVRRELIKDTDSRPEGSCMELESQVTDRIIEIEPELKDPLEFKVQPQMMANMLRSWMMFAALVVCLLVCLSSFADAYPPKPESPGSNASPEDWAKYHAAVRHYVNLITRQRYGKRSNPEQAVAWLLFGADSSQDNEPRSDYGDQW</sequence>
<comment type="subcellular location">
    <subcellularLocation>
        <location evidence="1">Secreted</location>
    </subcellularLocation>
</comment>